<dbReference type="Proteomes" id="UP000663826">
    <property type="component" value="Unassembled WGS sequence"/>
</dbReference>
<evidence type="ECO:0000313" key="2">
    <source>
        <dbReference type="Proteomes" id="UP000663826"/>
    </source>
</evidence>
<comment type="caution">
    <text evidence="1">The sequence shown here is derived from an EMBL/GenBank/DDBJ whole genome shotgun (WGS) entry which is preliminary data.</text>
</comment>
<dbReference type="CDD" id="cd00048">
    <property type="entry name" value="DSRM_SF"/>
    <property type="match status" value="1"/>
</dbReference>
<proteinExistence type="predicted"/>
<dbReference type="AlphaFoldDB" id="A0A8H2W900"/>
<organism evidence="1 2">
    <name type="scientific">Rhizoctonia solani</name>
    <dbReference type="NCBI Taxonomy" id="456999"/>
    <lineage>
        <taxon>Eukaryota</taxon>
        <taxon>Fungi</taxon>
        <taxon>Dikarya</taxon>
        <taxon>Basidiomycota</taxon>
        <taxon>Agaricomycotina</taxon>
        <taxon>Agaricomycetes</taxon>
        <taxon>Cantharellales</taxon>
        <taxon>Ceratobasidiaceae</taxon>
        <taxon>Rhizoctonia</taxon>
    </lineage>
</organism>
<gene>
    <name evidence="1" type="ORF">RDB_LOCUS7768</name>
</gene>
<dbReference type="EMBL" id="CAJMWQ010000303">
    <property type="protein sequence ID" value="CAE6352086.1"/>
    <property type="molecule type" value="Genomic_DNA"/>
</dbReference>
<reference evidence="1" key="1">
    <citation type="submission" date="2021-01" db="EMBL/GenBank/DDBJ databases">
        <authorList>
            <person name="Kaushik A."/>
        </authorList>
    </citation>
    <scope>NUCLEOTIDE SEQUENCE</scope>
    <source>
        <strain evidence="1">AG1-1B</strain>
    </source>
</reference>
<name>A0A8H2W900_9AGAM</name>
<evidence type="ECO:0000313" key="1">
    <source>
        <dbReference type="EMBL" id="CAE6352086.1"/>
    </source>
</evidence>
<protein>
    <submittedName>
        <fullName evidence="1">Uncharacterized protein</fullName>
    </submittedName>
</protein>
<sequence length="88" mass="9947">MNPAHNQAIVYVLNHENVPEDRFGWAEAFETWRQRRGAHVVWTHEPTPSNEWCATATFGANVINGTGATIQEARKNAVINIERANILH</sequence>
<accession>A0A8H2W900</accession>